<reference evidence="8 9" key="2">
    <citation type="submission" date="2018-11" db="EMBL/GenBank/DDBJ databases">
        <authorList>
            <consortium name="Pathogen Informatics"/>
        </authorList>
    </citation>
    <scope>NUCLEOTIDE SEQUENCE [LARGE SCALE GENOMIC DNA]</scope>
</reference>
<reference evidence="10" key="1">
    <citation type="submission" date="2017-02" db="UniProtKB">
        <authorList>
            <consortium name="WormBaseParasite"/>
        </authorList>
    </citation>
    <scope>IDENTIFICATION</scope>
</reference>
<comment type="subcellular location">
    <subcellularLocation>
        <location evidence="1">Membrane</location>
        <topology evidence="1">Multi-pass membrane protein</topology>
    </subcellularLocation>
</comment>
<feature type="transmembrane region" description="Helical" evidence="7">
    <location>
        <begin position="118"/>
        <end position="143"/>
    </location>
</feature>
<evidence type="ECO:0000256" key="7">
    <source>
        <dbReference type="SAM" id="Phobius"/>
    </source>
</evidence>
<feature type="transmembrane region" description="Helical" evidence="7">
    <location>
        <begin position="320"/>
        <end position="339"/>
    </location>
</feature>
<feature type="transmembrane region" description="Helical" evidence="7">
    <location>
        <begin position="438"/>
        <end position="461"/>
    </location>
</feature>
<proteinExistence type="inferred from homology"/>
<evidence type="ECO:0000313" key="10">
    <source>
        <dbReference type="WBParaSite" id="NBR_0000978301-mRNA-1"/>
    </source>
</evidence>
<gene>
    <name evidence="8" type="ORF">NBR_LOCUS9784</name>
</gene>
<feature type="transmembrane region" description="Helical" evidence="7">
    <location>
        <begin position="174"/>
        <end position="195"/>
    </location>
</feature>
<evidence type="ECO:0000256" key="6">
    <source>
        <dbReference type="SAM" id="MobiDB-lite"/>
    </source>
</evidence>
<dbReference type="GO" id="GO:0036064">
    <property type="term" value="C:ciliary basal body"/>
    <property type="evidence" value="ECO:0007669"/>
    <property type="project" value="TreeGrafter"/>
</dbReference>
<feature type="transmembrane region" description="Helical" evidence="7">
    <location>
        <begin position="251"/>
        <end position="276"/>
    </location>
</feature>
<name>A0A0N4Y272_NIPBR</name>
<organism evidence="10">
    <name type="scientific">Nippostrongylus brasiliensis</name>
    <name type="common">Rat hookworm</name>
    <dbReference type="NCBI Taxonomy" id="27835"/>
    <lineage>
        <taxon>Eukaryota</taxon>
        <taxon>Metazoa</taxon>
        <taxon>Ecdysozoa</taxon>
        <taxon>Nematoda</taxon>
        <taxon>Chromadorea</taxon>
        <taxon>Rhabditida</taxon>
        <taxon>Rhabditina</taxon>
        <taxon>Rhabditomorpha</taxon>
        <taxon>Strongyloidea</taxon>
        <taxon>Heligmosomidae</taxon>
        <taxon>Nippostrongylus</taxon>
    </lineage>
</organism>
<dbReference type="EMBL" id="UYSL01020196">
    <property type="protein sequence ID" value="VDL73373.1"/>
    <property type="molecule type" value="Genomic_DNA"/>
</dbReference>
<accession>A0A0N4Y272</accession>
<evidence type="ECO:0000313" key="9">
    <source>
        <dbReference type="Proteomes" id="UP000271162"/>
    </source>
</evidence>
<dbReference type="AlphaFoldDB" id="A0A0N4Y272"/>
<comment type="similarity">
    <text evidence="2">Belongs to the TAPT1 family.</text>
</comment>
<dbReference type="GO" id="GO:0005789">
    <property type="term" value="C:endoplasmic reticulum membrane"/>
    <property type="evidence" value="ECO:0007669"/>
    <property type="project" value="TreeGrafter"/>
</dbReference>
<evidence type="ECO:0000256" key="4">
    <source>
        <dbReference type="ARBA" id="ARBA00022989"/>
    </source>
</evidence>
<feature type="transmembrane region" description="Helical" evidence="7">
    <location>
        <begin position="407"/>
        <end position="426"/>
    </location>
</feature>
<feature type="transmembrane region" description="Helical" evidence="7">
    <location>
        <begin position="282"/>
        <end position="299"/>
    </location>
</feature>
<keyword evidence="9" id="KW-1185">Reference proteome</keyword>
<evidence type="ECO:0000256" key="1">
    <source>
        <dbReference type="ARBA" id="ARBA00004141"/>
    </source>
</evidence>
<sequence length="654" mass="75094">MTLEEGVRRRAARSDSRSSEVFTIGSDLEEEANSSARPAHISIAENLTIYCDDEEEMLLRSTDDQRVADVPQPCFGFLEYCWNELTRGYSLHNDQTRYTEKRRKVYAFLRIPIEVERFLFYGLLQCIDAFCYLFTFLPIRFFLTDFDSVLSQMSIMGFVLRLRPWTSAETCDFFKVWIIVFGSILMQHIDTSVVYHQVRGQGVIKLYIFYNMLEVADKLFSSLGQDILDALFWTANEPKTLRSVIRTTCHFAFALSYASIHTFLVLLQATTLNVAFNSHNQALLAIMMSNNFVELKGSVFKKFAKANLFQMACSDVRERFHIIALLFVVMVRNMMAVNWSSEHFREMMPDILMVVGAELLVDWLKHAFITKFNEINAEVYRDFTITIAYDVVRSRDSSAFSDYSDQVSRRMGFIPIPLSIMLIRVLSQTFSLQSKTSIVICALAWLLLLAIKICNGIVLLGKACAHVMAYKEIQRDLGNNFLFFTKYIKIWARAEYDLYRKRMVEKKSKSAPSSPRISLIDFSDVLHQTAGVKGFTVSDLMYQWEDLEIASQRRSNEREREERPPRRTQSLAHMARAKRDNSEPPSSIPEGDEKSAKEESSVSNDKRDKDKEKADAGQCSPKKKLGSSTSDCDVLADVTAYTMLPPEQGVERIE</sequence>
<feature type="compositionally biased region" description="Basic and acidic residues" evidence="6">
    <location>
        <begin position="591"/>
        <end position="615"/>
    </location>
</feature>
<dbReference type="PANTHER" id="PTHR13317:SF4">
    <property type="entry name" value="TRANSMEMBRANE ANTERIOR POSTERIOR TRANSFORMATION PROTEIN 1 HOMOLOG"/>
    <property type="match status" value="1"/>
</dbReference>
<dbReference type="Pfam" id="PF05346">
    <property type="entry name" value="DUF747"/>
    <property type="match status" value="1"/>
</dbReference>
<keyword evidence="3 7" id="KW-0812">Transmembrane</keyword>
<dbReference type="Proteomes" id="UP000271162">
    <property type="component" value="Unassembled WGS sequence"/>
</dbReference>
<evidence type="ECO:0000256" key="3">
    <source>
        <dbReference type="ARBA" id="ARBA00022692"/>
    </source>
</evidence>
<protein>
    <submittedName>
        <fullName evidence="10">Protein TAPT1 homolog (inferred by orthology to a C. elegans protein)</fullName>
    </submittedName>
</protein>
<evidence type="ECO:0000256" key="5">
    <source>
        <dbReference type="ARBA" id="ARBA00023136"/>
    </source>
</evidence>
<dbReference type="InterPro" id="IPR008010">
    <property type="entry name" value="Tatp1"/>
</dbReference>
<evidence type="ECO:0000256" key="2">
    <source>
        <dbReference type="ARBA" id="ARBA00008803"/>
    </source>
</evidence>
<keyword evidence="5 7" id="KW-0472">Membrane</keyword>
<dbReference type="GO" id="GO:0045724">
    <property type="term" value="P:positive regulation of cilium assembly"/>
    <property type="evidence" value="ECO:0007669"/>
    <property type="project" value="TreeGrafter"/>
</dbReference>
<evidence type="ECO:0000313" key="8">
    <source>
        <dbReference type="EMBL" id="VDL73373.1"/>
    </source>
</evidence>
<dbReference type="STRING" id="27835.A0A0N4Y272"/>
<feature type="region of interest" description="Disordered" evidence="6">
    <location>
        <begin position="551"/>
        <end position="632"/>
    </location>
</feature>
<dbReference type="WBParaSite" id="NBR_0000978301-mRNA-1">
    <property type="protein sequence ID" value="NBR_0000978301-mRNA-1"/>
    <property type="gene ID" value="NBR_0000978301"/>
</dbReference>
<keyword evidence="4 7" id="KW-1133">Transmembrane helix</keyword>
<dbReference type="PANTHER" id="PTHR13317">
    <property type="entry name" value="TRANSMEMBRANE ANTERIOR POSTERIOR TRANSFORMATION PROTEIN 1 HOMOLOG"/>
    <property type="match status" value="1"/>
</dbReference>
<dbReference type="OMA" id="PNSPRMS"/>
<feature type="compositionally biased region" description="Basic and acidic residues" evidence="6">
    <location>
        <begin position="554"/>
        <end position="565"/>
    </location>
</feature>